<sequence length="154" mass="17149">MHISQKWLLRLIIVLLFWQMNAYAEDGTVGTISRVSGPATIARQNESFPAEKGIRLFEGDRIYTQKDGAVGMILYDNTILSLGSSSSLTITTFRFAPNEEEYAMEIELSKGKFLYNSGVIGKVRPKAVRLLMPIGTLGTLGTKFLVDLEGEERK</sequence>
<proteinExistence type="predicted"/>
<gene>
    <name evidence="3" type="ORF">CSA56_02925</name>
</gene>
<name>A0A2G6KL41_9BACT</name>
<keyword evidence="1" id="KW-0732">Signal</keyword>
<evidence type="ECO:0000313" key="3">
    <source>
        <dbReference type="EMBL" id="PIE35742.1"/>
    </source>
</evidence>
<accession>A0A2G6KL41</accession>
<dbReference type="Proteomes" id="UP000230821">
    <property type="component" value="Unassembled WGS sequence"/>
</dbReference>
<evidence type="ECO:0000313" key="4">
    <source>
        <dbReference type="Proteomes" id="UP000230821"/>
    </source>
</evidence>
<reference evidence="3 4" key="1">
    <citation type="submission" date="2017-10" db="EMBL/GenBank/DDBJ databases">
        <title>Novel microbial diversity and functional potential in the marine mammal oral microbiome.</title>
        <authorList>
            <person name="Dudek N.K."/>
            <person name="Sun C.L."/>
            <person name="Burstein D."/>
            <person name="Kantor R.S."/>
            <person name="Aliaga Goltsman D.S."/>
            <person name="Bik E.M."/>
            <person name="Thomas B.C."/>
            <person name="Banfield J.F."/>
            <person name="Relman D.A."/>
        </authorList>
    </citation>
    <scope>NUCLEOTIDE SEQUENCE [LARGE SCALE GENOMIC DNA]</scope>
    <source>
        <strain evidence="3">DOLJORAL78_47_16</strain>
    </source>
</reference>
<feature type="signal peptide" evidence="1">
    <location>
        <begin position="1"/>
        <end position="24"/>
    </location>
</feature>
<organism evidence="3 4">
    <name type="scientific">candidate division KSB3 bacterium</name>
    <dbReference type="NCBI Taxonomy" id="2044937"/>
    <lineage>
        <taxon>Bacteria</taxon>
        <taxon>candidate division KSB3</taxon>
    </lineage>
</organism>
<protein>
    <recommendedName>
        <fullName evidence="2">FecR protein domain-containing protein</fullName>
    </recommendedName>
</protein>
<evidence type="ECO:0000259" key="2">
    <source>
        <dbReference type="Pfam" id="PF04773"/>
    </source>
</evidence>
<dbReference type="InterPro" id="IPR006860">
    <property type="entry name" value="FecR"/>
</dbReference>
<evidence type="ECO:0000256" key="1">
    <source>
        <dbReference type="SAM" id="SignalP"/>
    </source>
</evidence>
<feature type="chain" id="PRO_5013808408" description="FecR protein domain-containing protein" evidence="1">
    <location>
        <begin position="25"/>
        <end position="154"/>
    </location>
</feature>
<dbReference type="EMBL" id="PDSK01000034">
    <property type="protein sequence ID" value="PIE35742.1"/>
    <property type="molecule type" value="Genomic_DNA"/>
</dbReference>
<dbReference type="AlphaFoldDB" id="A0A2G6KL41"/>
<feature type="domain" description="FecR protein" evidence="2">
    <location>
        <begin position="60"/>
        <end position="150"/>
    </location>
</feature>
<comment type="caution">
    <text evidence="3">The sequence shown here is derived from an EMBL/GenBank/DDBJ whole genome shotgun (WGS) entry which is preliminary data.</text>
</comment>
<dbReference type="Pfam" id="PF04773">
    <property type="entry name" value="FecR"/>
    <property type="match status" value="1"/>
</dbReference>